<sequence length="343" mass="36850">MASRPAAVRVSSDKTARPPQQQEQYEQYAPPPGPPPTLGTAGSPAKTANNSDDYAPPPGPPPGQHDWQSAVPDTALFPPPPAVFETWERSPANNASAAESEAGAAWCREHELQLPSAASADLTADPWARQVVAAHDTGLIRPPGFCGSLQRLRPGVWAVQTTRAAADTCLLGYPALYAPSLHSPLLSSTGQTAYYEVFVRPDSRDDEIGLALGMAALPYPAFRLPGWHRGSLAVHGDDGHRYVVDDLGGRSFTRPFRRGDTYGLGMRFVPATTTTGRSIDVEVFFTRNGTIDGRWDLHEEVDANCAADLTGLEGFHNISAAIGTFDAVSFEVRFDPALWAYKG</sequence>
<keyword evidence="2" id="KW-0812">Transmembrane</keyword>
<evidence type="ECO:0000256" key="3">
    <source>
        <dbReference type="ARBA" id="ARBA00022989"/>
    </source>
</evidence>
<dbReference type="InParanoid" id="F0XU41"/>
<keyword evidence="7" id="KW-1185">Reference proteome</keyword>
<feature type="compositionally biased region" description="Low complexity" evidence="5">
    <location>
        <begin position="18"/>
        <end position="28"/>
    </location>
</feature>
<protein>
    <recommendedName>
        <fullName evidence="8">SPRY domain-containing protein</fullName>
    </recommendedName>
</protein>
<evidence type="ECO:0000256" key="1">
    <source>
        <dbReference type="ARBA" id="ARBA00004370"/>
    </source>
</evidence>
<dbReference type="CDD" id="cd12910">
    <property type="entry name" value="SPRY_SSH4_like"/>
    <property type="match status" value="1"/>
</dbReference>
<dbReference type="STRING" id="655863.F0XU41"/>
<dbReference type="HOGENOM" id="CLU_026654_0_0_1"/>
<organism evidence="7">
    <name type="scientific">Grosmannia clavigera (strain kw1407 / UAMH 11150)</name>
    <name type="common">Blue stain fungus</name>
    <name type="synonym">Graphiocladiella clavigera</name>
    <dbReference type="NCBI Taxonomy" id="655863"/>
    <lineage>
        <taxon>Eukaryota</taxon>
        <taxon>Fungi</taxon>
        <taxon>Dikarya</taxon>
        <taxon>Ascomycota</taxon>
        <taxon>Pezizomycotina</taxon>
        <taxon>Sordariomycetes</taxon>
        <taxon>Sordariomycetidae</taxon>
        <taxon>Ophiostomatales</taxon>
        <taxon>Ophiostomataceae</taxon>
        <taxon>Leptographium</taxon>
    </lineage>
</organism>
<dbReference type="Proteomes" id="UP000007796">
    <property type="component" value="Unassembled WGS sequence"/>
</dbReference>
<evidence type="ECO:0000313" key="6">
    <source>
        <dbReference type="EMBL" id="EFW98503.1"/>
    </source>
</evidence>
<reference evidence="6 7" key="1">
    <citation type="journal article" date="2011" name="Proc. Natl. Acad. Sci. U.S.A.">
        <title>Genome and transcriptome analyses of the mountain pine beetle-fungal symbiont Grosmannia clavigera, a lodgepole pine pathogen.</title>
        <authorList>
            <person name="DiGuistini S."/>
            <person name="Wang Y."/>
            <person name="Liao N.Y."/>
            <person name="Taylor G."/>
            <person name="Tanguay P."/>
            <person name="Feau N."/>
            <person name="Henrissat B."/>
            <person name="Chan S.K."/>
            <person name="Hesse-Orce U."/>
            <person name="Alamouti S.M."/>
            <person name="Tsui C.K.M."/>
            <person name="Docking R.T."/>
            <person name="Levasseur A."/>
            <person name="Haridas S."/>
            <person name="Robertson G."/>
            <person name="Birol I."/>
            <person name="Holt R.A."/>
            <person name="Marra M.A."/>
            <person name="Hamelin R.C."/>
            <person name="Hirst M."/>
            <person name="Jones S.J.M."/>
            <person name="Bohlmann J."/>
            <person name="Breuil C."/>
        </authorList>
    </citation>
    <scope>NUCLEOTIDE SEQUENCE [LARGE SCALE GENOMIC DNA]</scope>
    <source>
        <strain evidence="7">kw1407 / UAMH 11150</strain>
    </source>
</reference>
<dbReference type="GeneID" id="25977557"/>
<keyword evidence="4" id="KW-0472">Membrane</keyword>
<dbReference type="eggNOG" id="ENOG502QTH9">
    <property type="taxonomic scope" value="Eukaryota"/>
</dbReference>
<dbReference type="InterPro" id="IPR035780">
    <property type="entry name" value="SPRY_Ssh4-like"/>
</dbReference>
<dbReference type="Gene3D" id="2.60.120.920">
    <property type="match status" value="1"/>
</dbReference>
<evidence type="ECO:0000256" key="4">
    <source>
        <dbReference type="ARBA" id="ARBA00023136"/>
    </source>
</evidence>
<dbReference type="InterPro" id="IPR050618">
    <property type="entry name" value="Ubq-SigPath_Reg"/>
</dbReference>
<dbReference type="AlphaFoldDB" id="F0XU41"/>
<dbReference type="PANTHER" id="PTHR12864">
    <property type="entry name" value="RAN BINDING PROTEIN 9-RELATED"/>
    <property type="match status" value="1"/>
</dbReference>
<evidence type="ECO:0000256" key="2">
    <source>
        <dbReference type="ARBA" id="ARBA00022692"/>
    </source>
</evidence>
<accession>F0XU41</accession>
<keyword evidence="3" id="KW-1133">Transmembrane helix</keyword>
<dbReference type="RefSeq" id="XP_014167986.1">
    <property type="nucleotide sequence ID" value="XM_014312511.1"/>
</dbReference>
<evidence type="ECO:0000313" key="7">
    <source>
        <dbReference type="Proteomes" id="UP000007796"/>
    </source>
</evidence>
<dbReference type="EMBL" id="GL630006">
    <property type="protein sequence ID" value="EFW98503.1"/>
    <property type="molecule type" value="Genomic_DNA"/>
</dbReference>
<feature type="region of interest" description="Disordered" evidence="5">
    <location>
        <begin position="1"/>
        <end position="81"/>
    </location>
</feature>
<comment type="subcellular location">
    <subcellularLocation>
        <location evidence="1">Membrane</location>
    </subcellularLocation>
</comment>
<gene>
    <name evidence="6" type="ORF">CMQ_4355</name>
</gene>
<dbReference type="GO" id="GO:0016020">
    <property type="term" value="C:membrane"/>
    <property type="evidence" value="ECO:0007669"/>
    <property type="project" value="UniProtKB-SubCell"/>
</dbReference>
<dbReference type="OrthoDB" id="25503at2759"/>
<dbReference type="InterPro" id="IPR043136">
    <property type="entry name" value="B30.2/SPRY_sf"/>
</dbReference>
<evidence type="ECO:0008006" key="8">
    <source>
        <dbReference type="Google" id="ProtNLM"/>
    </source>
</evidence>
<proteinExistence type="predicted"/>
<evidence type="ECO:0000256" key="5">
    <source>
        <dbReference type="SAM" id="MobiDB-lite"/>
    </source>
</evidence>
<name>F0XU41_GROCL</name>